<evidence type="ECO:0000313" key="6">
    <source>
        <dbReference type="Proteomes" id="UP001176961"/>
    </source>
</evidence>
<evidence type="ECO:0000313" key="5">
    <source>
        <dbReference type="EMBL" id="CAJ0594953.1"/>
    </source>
</evidence>
<evidence type="ECO:0000256" key="2">
    <source>
        <dbReference type="ARBA" id="ARBA00008164"/>
    </source>
</evidence>
<proteinExistence type="inferred from homology"/>
<dbReference type="GO" id="GO:0005739">
    <property type="term" value="C:mitochondrion"/>
    <property type="evidence" value="ECO:0007669"/>
    <property type="project" value="UniProtKB-SubCell"/>
</dbReference>
<dbReference type="Gene3D" id="3.30.479.30">
    <property type="entry name" value="Band 7 domain"/>
    <property type="match status" value="1"/>
</dbReference>
<dbReference type="Proteomes" id="UP001176961">
    <property type="component" value="Unassembled WGS sequence"/>
</dbReference>
<protein>
    <recommendedName>
        <fullName evidence="4">Band 7 domain-containing protein</fullName>
    </recommendedName>
</protein>
<comment type="subcellular location">
    <subcellularLocation>
        <location evidence="1">Mitochondrion</location>
    </subcellularLocation>
</comment>
<evidence type="ECO:0000256" key="1">
    <source>
        <dbReference type="ARBA" id="ARBA00004173"/>
    </source>
</evidence>
<dbReference type="SUPFAM" id="SSF117892">
    <property type="entry name" value="Band 7/SPFH domain"/>
    <property type="match status" value="1"/>
</dbReference>
<dbReference type="InterPro" id="IPR001972">
    <property type="entry name" value="Stomatin_HflK_fam"/>
</dbReference>
<name>A0AA36GMS4_CYLNA</name>
<reference evidence="5" key="1">
    <citation type="submission" date="2023-07" db="EMBL/GenBank/DDBJ databases">
        <authorList>
            <consortium name="CYATHOMIX"/>
        </authorList>
    </citation>
    <scope>NUCLEOTIDE SEQUENCE</scope>
    <source>
        <strain evidence="5">N/A</strain>
    </source>
</reference>
<sequence length="322" mass="35878">MNTARSLRYLNSVSRSVLPISTARFVHARNTFINFVPQQEAWVVERMGRFYKILEPGFNILIPVIDRIRFVQSLREIAIEIPQQGAITLDNVQLQLDGVLYLRVINPYKASYGVEDPEFAVTQLAQTTMRSEVGKINLDTVFREREQLNISIVEAINKAAEPWGIKCMRYEIRDMHMPARIQEAMQMQVEAERKKRAAILESEGTREAAINKAEGEKRAAVLASEAKETEQINVAKGHAEALLIKAEARAKAIERVATALIQKGGDSAASLSVAEQYVTAFEKLAKDTNTVVLPANLTEPSSMIAQALALYQNIGKKPISQG</sequence>
<dbReference type="Pfam" id="PF01145">
    <property type="entry name" value="Band_7"/>
    <property type="match status" value="1"/>
</dbReference>
<evidence type="ECO:0000256" key="3">
    <source>
        <dbReference type="ARBA" id="ARBA00023128"/>
    </source>
</evidence>
<keyword evidence="3" id="KW-0496">Mitochondrion</keyword>
<dbReference type="FunFam" id="3.30.479.30:FF:000008">
    <property type="entry name" value="Stomatin-like protein 2, mitochondrial"/>
    <property type="match status" value="1"/>
</dbReference>
<gene>
    <name evidence="5" type="ORF">CYNAS_LOCUS6936</name>
</gene>
<dbReference type="GO" id="GO:0016020">
    <property type="term" value="C:membrane"/>
    <property type="evidence" value="ECO:0007669"/>
    <property type="project" value="InterPro"/>
</dbReference>
<dbReference type="InterPro" id="IPR032435">
    <property type="entry name" value="STML2-like_C"/>
</dbReference>
<keyword evidence="6" id="KW-1185">Reference proteome</keyword>
<organism evidence="5 6">
    <name type="scientific">Cylicocyclus nassatus</name>
    <name type="common">Nematode worm</name>
    <dbReference type="NCBI Taxonomy" id="53992"/>
    <lineage>
        <taxon>Eukaryota</taxon>
        <taxon>Metazoa</taxon>
        <taxon>Ecdysozoa</taxon>
        <taxon>Nematoda</taxon>
        <taxon>Chromadorea</taxon>
        <taxon>Rhabditida</taxon>
        <taxon>Rhabditina</taxon>
        <taxon>Rhabditomorpha</taxon>
        <taxon>Strongyloidea</taxon>
        <taxon>Strongylidae</taxon>
        <taxon>Cylicocyclus</taxon>
    </lineage>
</organism>
<comment type="similarity">
    <text evidence="2">Belongs to the band 7/mec-2 family.</text>
</comment>
<dbReference type="InterPro" id="IPR036013">
    <property type="entry name" value="Band_7/SPFH_dom_sf"/>
</dbReference>
<dbReference type="CDD" id="cd08829">
    <property type="entry name" value="SPFH_paraslipin"/>
    <property type="match status" value="1"/>
</dbReference>
<dbReference type="SMART" id="SM00244">
    <property type="entry name" value="PHB"/>
    <property type="match status" value="1"/>
</dbReference>
<dbReference type="InterPro" id="IPR001107">
    <property type="entry name" value="Band_7"/>
</dbReference>
<dbReference type="PRINTS" id="PR00721">
    <property type="entry name" value="STOMATIN"/>
</dbReference>
<dbReference type="InterPro" id="IPR050710">
    <property type="entry name" value="Band7/mec-2_domain"/>
</dbReference>
<dbReference type="Pfam" id="PF16200">
    <property type="entry name" value="Band_7_C"/>
    <property type="match status" value="1"/>
</dbReference>
<comment type="caution">
    <text evidence="5">The sequence shown here is derived from an EMBL/GenBank/DDBJ whole genome shotgun (WGS) entry which is preliminary data.</text>
</comment>
<dbReference type="PANTHER" id="PTHR43327:SF10">
    <property type="entry name" value="STOMATIN-LIKE PROTEIN 2, MITOCHONDRIAL"/>
    <property type="match status" value="1"/>
</dbReference>
<dbReference type="PANTHER" id="PTHR43327">
    <property type="entry name" value="STOMATIN-LIKE PROTEIN 2, MITOCHONDRIAL"/>
    <property type="match status" value="1"/>
</dbReference>
<feature type="domain" description="Band 7" evidence="4">
    <location>
        <begin position="31"/>
        <end position="189"/>
    </location>
</feature>
<dbReference type="EMBL" id="CATQJL010000112">
    <property type="protein sequence ID" value="CAJ0594953.1"/>
    <property type="molecule type" value="Genomic_DNA"/>
</dbReference>
<evidence type="ECO:0000259" key="4">
    <source>
        <dbReference type="SMART" id="SM00244"/>
    </source>
</evidence>
<dbReference type="AlphaFoldDB" id="A0AA36GMS4"/>
<accession>A0AA36GMS4</accession>
<dbReference type="GO" id="GO:0007005">
    <property type="term" value="P:mitochondrion organization"/>
    <property type="evidence" value="ECO:0007669"/>
    <property type="project" value="TreeGrafter"/>
</dbReference>